<evidence type="ECO:0000313" key="3">
    <source>
        <dbReference type="Proteomes" id="UP000254978"/>
    </source>
</evidence>
<keyword evidence="1" id="KW-1133">Transmembrane helix</keyword>
<name>A0A378TKK9_9MYCO</name>
<proteinExistence type="predicted"/>
<keyword evidence="1" id="KW-0472">Membrane</keyword>
<feature type="transmembrane region" description="Helical" evidence="1">
    <location>
        <begin position="41"/>
        <end position="58"/>
    </location>
</feature>
<reference evidence="2 3" key="1">
    <citation type="submission" date="2018-06" db="EMBL/GenBank/DDBJ databases">
        <authorList>
            <consortium name="Pathogen Informatics"/>
            <person name="Doyle S."/>
        </authorList>
    </citation>
    <scope>NUCLEOTIDE SEQUENCE [LARGE SCALE GENOMIC DNA]</scope>
    <source>
        <strain evidence="2 3">NCTC10821</strain>
    </source>
</reference>
<organism evidence="2 3">
    <name type="scientific">Mycolicibacterium tokaiense</name>
    <dbReference type="NCBI Taxonomy" id="39695"/>
    <lineage>
        <taxon>Bacteria</taxon>
        <taxon>Bacillati</taxon>
        <taxon>Actinomycetota</taxon>
        <taxon>Actinomycetes</taxon>
        <taxon>Mycobacteriales</taxon>
        <taxon>Mycobacteriaceae</taxon>
        <taxon>Mycolicibacterium</taxon>
    </lineage>
</organism>
<gene>
    <name evidence="2" type="ORF">NCTC10821_03882</name>
</gene>
<accession>A0A378TKK9</accession>
<protein>
    <recommendedName>
        <fullName evidence="4">Transmembrane protein</fullName>
    </recommendedName>
</protein>
<evidence type="ECO:0000256" key="1">
    <source>
        <dbReference type="SAM" id="Phobius"/>
    </source>
</evidence>
<sequence length="114" mass="12106">MVSADPLVWPAVLALMVSAIGGSTPLWRSARLSPDSIQRRTYWLCCALVVVFGFASQLPNIPGALFVAGASALVLIGIAVYWTNHLKINGRVYAASARNRRPDRPPAGDSGSAD</sequence>
<keyword evidence="3" id="KW-1185">Reference proteome</keyword>
<feature type="transmembrane region" description="Helical" evidence="1">
    <location>
        <begin position="64"/>
        <end position="82"/>
    </location>
</feature>
<evidence type="ECO:0008006" key="4">
    <source>
        <dbReference type="Google" id="ProtNLM"/>
    </source>
</evidence>
<keyword evidence="1" id="KW-0812">Transmembrane</keyword>
<dbReference type="AlphaFoldDB" id="A0A378TKK9"/>
<evidence type="ECO:0000313" key="2">
    <source>
        <dbReference type="EMBL" id="STZ60343.1"/>
    </source>
</evidence>
<feature type="transmembrane region" description="Helical" evidence="1">
    <location>
        <begin position="6"/>
        <end position="29"/>
    </location>
</feature>
<dbReference type="EMBL" id="UGQT01000001">
    <property type="protein sequence ID" value="STZ60343.1"/>
    <property type="molecule type" value="Genomic_DNA"/>
</dbReference>
<dbReference type="Proteomes" id="UP000254978">
    <property type="component" value="Unassembled WGS sequence"/>
</dbReference>